<dbReference type="RefSeq" id="WP_309798290.1">
    <property type="nucleotide sequence ID" value="NZ_BAAAHY010000005.1"/>
</dbReference>
<comment type="caution">
    <text evidence="1">The sequence shown here is derived from an EMBL/GenBank/DDBJ whole genome shotgun (WGS) entry which is preliminary data.</text>
</comment>
<gene>
    <name evidence="1" type="ORF">JOE69_001977</name>
</gene>
<dbReference type="Proteomes" id="UP001185069">
    <property type="component" value="Unassembled WGS sequence"/>
</dbReference>
<sequence length="70" mass="7822">MDIADPQISDINEFRRNLSAAIDNGIQPRFRLPHYFETSTDQSYQKLAVVRSDANQLGVGSGTSRGILRL</sequence>
<protein>
    <submittedName>
        <fullName evidence="1">Uncharacterized protein</fullName>
    </submittedName>
</protein>
<evidence type="ECO:0000313" key="2">
    <source>
        <dbReference type="Proteomes" id="UP001185069"/>
    </source>
</evidence>
<keyword evidence="2" id="KW-1185">Reference proteome</keyword>
<dbReference type="EMBL" id="JAVDQF010000001">
    <property type="protein sequence ID" value="MDR6269739.1"/>
    <property type="molecule type" value="Genomic_DNA"/>
</dbReference>
<evidence type="ECO:0000313" key="1">
    <source>
        <dbReference type="EMBL" id="MDR6269739.1"/>
    </source>
</evidence>
<organism evidence="1 2">
    <name type="scientific">Arthrobacter russicus</name>
    <dbReference type="NCBI Taxonomy" id="172040"/>
    <lineage>
        <taxon>Bacteria</taxon>
        <taxon>Bacillati</taxon>
        <taxon>Actinomycetota</taxon>
        <taxon>Actinomycetes</taxon>
        <taxon>Micrococcales</taxon>
        <taxon>Micrococcaceae</taxon>
        <taxon>Arthrobacter</taxon>
    </lineage>
</organism>
<reference evidence="1 2" key="1">
    <citation type="submission" date="2023-07" db="EMBL/GenBank/DDBJ databases">
        <title>Sequencing the genomes of 1000 actinobacteria strains.</title>
        <authorList>
            <person name="Klenk H.-P."/>
        </authorList>
    </citation>
    <scope>NUCLEOTIDE SEQUENCE [LARGE SCALE GENOMIC DNA]</scope>
    <source>
        <strain evidence="1 2">DSM 14555</strain>
    </source>
</reference>
<accession>A0ABU1JBF7</accession>
<proteinExistence type="predicted"/>
<name>A0ABU1JBF7_9MICC</name>